<sequence>MIAKAAVRPNECLGRDVLLQAPWPPSGACSEERRLLPPRLPTLESANAGSISIITRACIAPSIPPLAFRSLMSP</sequence>
<proteinExistence type="predicted"/>
<name>A0A9P3GFH4_9APHY</name>
<evidence type="ECO:0000313" key="2">
    <source>
        <dbReference type="Proteomes" id="UP000703269"/>
    </source>
</evidence>
<evidence type="ECO:0000313" key="1">
    <source>
        <dbReference type="EMBL" id="GJE92790.1"/>
    </source>
</evidence>
<dbReference type="EMBL" id="BPQB01000028">
    <property type="protein sequence ID" value="GJE92790.1"/>
    <property type="molecule type" value="Genomic_DNA"/>
</dbReference>
<gene>
    <name evidence="1" type="ORF">PsYK624_089470</name>
</gene>
<organism evidence="1 2">
    <name type="scientific">Phanerochaete sordida</name>
    <dbReference type="NCBI Taxonomy" id="48140"/>
    <lineage>
        <taxon>Eukaryota</taxon>
        <taxon>Fungi</taxon>
        <taxon>Dikarya</taxon>
        <taxon>Basidiomycota</taxon>
        <taxon>Agaricomycotina</taxon>
        <taxon>Agaricomycetes</taxon>
        <taxon>Polyporales</taxon>
        <taxon>Phanerochaetaceae</taxon>
        <taxon>Phanerochaete</taxon>
    </lineage>
</organism>
<dbReference type="AlphaFoldDB" id="A0A9P3GFH4"/>
<keyword evidence="2" id="KW-1185">Reference proteome</keyword>
<dbReference type="Proteomes" id="UP000703269">
    <property type="component" value="Unassembled WGS sequence"/>
</dbReference>
<comment type="caution">
    <text evidence="1">The sequence shown here is derived from an EMBL/GenBank/DDBJ whole genome shotgun (WGS) entry which is preliminary data.</text>
</comment>
<accession>A0A9P3GFH4</accession>
<reference evidence="1 2" key="1">
    <citation type="submission" date="2021-08" db="EMBL/GenBank/DDBJ databases">
        <title>Draft Genome Sequence of Phanerochaete sordida strain YK-624.</title>
        <authorList>
            <person name="Mori T."/>
            <person name="Dohra H."/>
            <person name="Suzuki T."/>
            <person name="Kawagishi H."/>
            <person name="Hirai H."/>
        </authorList>
    </citation>
    <scope>NUCLEOTIDE SEQUENCE [LARGE SCALE GENOMIC DNA]</scope>
    <source>
        <strain evidence="1 2">YK-624</strain>
    </source>
</reference>
<protein>
    <submittedName>
        <fullName evidence="1">Uncharacterized protein</fullName>
    </submittedName>
</protein>